<dbReference type="GO" id="GO:0008870">
    <property type="term" value="F:galactoside O-acetyltransferase activity"/>
    <property type="evidence" value="ECO:0007669"/>
    <property type="project" value="TreeGrafter"/>
</dbReference>
<organism evidence="7 8">
    <name type="scientific">Candidatus Eisenbergiella merdavium</name>
    <dbReference type="NCBI Taxonomy" id="2838551"/>
    <lineage>
        <taxon>Bacteria</taxon>
        <taxon>Bacillati</taxon>
        <taxon>Bacillota</taxon>
        <taxon>Clostridia</taxon>
        <taxon>Lachnospirales</taxon>
        <taxon>Lachnospiraceae</taxon>
        <taxon>Eisenbergiella</taxon>
    </lineage>
</organism>
<gene>
    <name evidence="7" type="primary">lacA</name>
    <name evidence="7" type="ORF">H9761_16040</name>
</gene>
<accession>A0A9D2SS54</accession>
<dbReference type="PROSITE" id="PS00101">
    <property type="entry name" value="HEXAPEP_TRANSFERASES"/>
    <property type="match status" value="1"/>
</dbReference>
<sequence length="208" mass="23363">MTMRERILQGKLFTDECEGLPEERTAAKKRMKAFNESGPEETEKRKALLDDIFGAETEAWIEPPFYFCYGRHIRLGAGTYINMNCNFIDDGQIRIGKGVLFGAAVTIATVGHPVNPRMRGYMYTAPVTIGDNCWIGANVVICPGVTIGENTVIGAGSVVTRDIPENVVAAGNPCRVLRPIGERDEIYYYKDRKIEAQDLEEERRLRKR</sequence>
<dbReference type="InterPro" id="IPR018357">
    <property type="entry name" value="Hexapep_transf_CS"/>
</dbReference>
<evidence type="ECO:0000256" key="4">
    <source>
        <dbReference type="ARBA" id="ARBA00023315"/>
    </source>
</evidence>
<keyword evidence="2 5" id="KW-0808">Transferase</keyword>
<dbReference type="CDD" id="cd03357">
    <property type="entry name" value="LbH_MAT_GAT"/>
    <property type="match status" value="1"/>
</dbReference>
<dbReference type="Proteomes" id="UP000823891">
    <property type="component" value="Unassembled WGS sequence"/>
</dbReference>
<comment type="caution">
    <text evidence="7">The sequence shown here is derived from an EMBL/GenBank/DDBJ whole genome shotgun (WGS) entry which is preliminary data.</text>
</comment>
<dbReference type="InterPro" id="IPR001451">
    <property type="entry name" value="Hexapep"/>
</dbReference>
<reference evidence="7" key="1">
    <citation type="journal article" date="2021" name="PeerJ">
        <title>Extensive microbial diversity within the chicken gut microbiome revealed by metagenomics and culture.</title>
        <authorList>
            <person name="Gilroy R."/>
            <person name="Ravi A."/>
            <person name="Getino M."/>
            <person name="Pursley I."/>
            <person name="Horton D.L."/>
            <person name="Alikhan N.F."/>
            <person name="Baker D."/>
            <person name="Gharbi K."/>
            <person name="Hall N."/>
            <person name="Watson M."/>
            <person name="Adriaenssens E.M."/>
            <person name="Foster-Nyarko E."/>
            <person name="Jarju S."/>
            <person name="Secka A."/>
            <person name="Antonio M."/>
            <person name="Oren A."/>
            <person name="Chaudhuri R.R."/>
            <person name="La Ragione R."/>
            <person name="Hildebrand F."/>
            <person name="Pallen M.J."/>
        </authorList>
    </citation>
    <scope>NUCLEOTIDE SEQUENCE</scope>
    <source>
        <strain evidence="7">USAMLcec2-132</strain>
    </source>
</reference>
<dbReference type="AlphaFoldDB" id="A0A9D2SS54"/>
<dbReference type="FunFam" id="2.160.10.10:FF:000025">
    <property type="entry name" value="Hexapeptide-repeat containing-acetyltransferase"/>
    <property type="match status" value="1"/>
</dbReference>
<evidence type="ECO:0000313" key="7">
    <source>
        <dbReference type="EMBL" id="HJC25187.1"/>
    </source>
</evidence>
<dbReference type="InterPro" id="IPR039369">
    <property type="entry name" value="LacA-like"/>
</dbReference>
<proteinExistence type="inferred from homology"/>
<evidence type="ECO:0000313" key="8">
    <source>
        <dbReference type="Proteomes" id="UP000823891"/>
    </source>
</evidence>
<dbReference type="EC" id="2.3.1.-" evidence="5"/>
<dbReference type="SMART" id="SM01266">
    <property type="entry name" value="Mac"/>
    <property type="match status" value="1"/>
</dbReference>
<dbReference type="Pfam" id="PF00132">
    <property type="entry name" value="Hexapep"/>
    <property type="match status" value="1"/>
</dbReference>
<reference evidence="7" key="2">
    <citation type="submission" date="2021-04" db="EMBL/GenBank/DDBJ databases">
        <authorList>
            <person name="Gilroy R."/>
        </authorList>
    </citation>
    <scope>NUCLEOTIDE SEQUENCE</scope>
    <source>
        <strain evidence="7">USAMLcec2-132</strain>
    </source>
</reference>
<evidence type="ECO:0000256" key="5">
    <source>
        <dbReference type="RuleBase" id="RU367021"/>
    </source>
</evidence>
<keyword evidence="4 5" id="KW-0012">Acyltransferase</keyword>
<dbReference type="Gene3D" id="2.160.10.10">
    <property type="entry name" value="Hexapeptide repeat proteins"/>
    <property type="match status" value="1"/>
</dbReference>
<dbReference type="InterPro" id="IPR011004">
    <property type="entry name" value="Trimer_LpxA-like_sf"/>
</dbReference>
<dbReference type="PANTHER" id="PTHR43017:SF1">
    <property type="entry name" value="ACETYLTRANSFERASE YJL218W-RELATED"/>
    <property type="match status" value="1"/>
</dbReference>
<dbReference type="InterPro" id="IPR024688">
    <property type="entry name" value="Mac_dom"/>
</dbReference>
<dbReference type="PANTHER" id="PTHR43017">
    <property type="entry name" value="GALACTOSIDE O-ACETYLTRANSFERASE"/>
    <property type="match status" value="1"/>
</dbReference>
<evidence type="ECO:0000256" key="1">
    <source>
        <dbReference type="ARBA" id="ARBA00007274"/>
    </source>
</evidence>
<comment type="similarity">
    <text evidence="1 5">Belongs to the transferase hexapeptide repeat family.</text>
</comment>
<evidence type="ECO:0000259" key="6">
    <source>
        <dbReference type="SMART" id="SM01266"/>
    </source>
</evidence>
<evidence type="ECO:0000256" key="2">
    <source>
        <dbReference type="ARBA" id="ARBA00022679"/>
    </source>
</evidence>
<dbReference type="SUPFAM" id="SSF51161">
    <property type="entry name" value="Trimeric LpxA-like enzymes"/>
    <property type="match status" value="1"/>
</dbReference>
<name>A0A9D2SS54_9FIRM</name>
<keyword evidence="3" id="KW-0677">Repeat</keyword>
<evidence type="ECO:0000256" key="3">
    <source>
        <dbReference type="ARBA" id="ARBA00022737"/>
    </source>
</evidence>
<feature type="domain" description="Maltose/galactoside acetyltransferase" evidence="6">
    <location>
        <begin position="4"/>
        <end position="58"/>
    </location>
</feature>
<dbReference type="EMBL" id="DWWS01000055">
    <property type="protein sequence ID" value="HJC25187.1"/>
    <property type="molecule type" value="Genomic_DNA"/>
</dbReference>
<protein>
    <recommendedName>
        <fullName evidence="5">Acetyltransferase</fullName>
        <ecNumber evidence="5">2.3.1.-</ecNumber>
    </recommendedName>
</protein>
<dbReference type="Pfam" id="PF12464">
    <property type="entry name" value="Mac"/>
    <property type="match status" value="1"/>
</dbReference>